<accession>A0A5J4RZS4</accession>
<dbReference type="EMBL" id="SNRW01041226">
    <property type="protein sequence ID" value="KAA6338620.1"/>
    <property type="molecule type" value="Genomic_DNA"/>
</dbReference>
<sequence>MCDVTETCKIVVESKEYQNLHFIKKLEKIRLAHSFFITPAEKLLSTMIQIMSSTRNSLSQHRLNWLQVIISSSDEDIKDVDVELISEVWQGEPHRFWNLKSEILYGYKNEIDGSDSDQSSSEEDSDSSEVEKDEEDDMSDSVQGYDQYIESSMQKDSEQWMKPE</sequence>
<dbReference type="AlphaFoldDB" id="A0A5J4RZS4"/>
<reference evidence="2 3" key="1">
    <citation type="submission" date="2019-03" db="EMBL/GenBank/DDBJ databases">
        <title>Single cell metagenomics reveals metabolic interactions within the superorganism composed of flagellate Streblomastix strix and complex community of Bacteroidetes bacteria on its surface.</title>
        <authorList>
            <person name="Treitli S.C."/>
            <person name="Kolisko M."/>
            <person name="Husnik F."/>
            <person name="Keeling P."/>
            <person name="Hampl V."/>
        </authorList>
    </citation>
    <scope>NUCLEOTIDE SEQUENCE [LARGE SCALE GENOMIC DNA]</scope>
    <source>
        <strain evidence="2">ST1C</strain>
    </source>
</reference>
<name>A0A5J4RZS4_9EUKA</name>
<evidence type="ECO:0000313" key="2">
    <source>
        <dbReference type="EMBL" id="KAA6338620.1"/>
    </source>
</evidence>
<organism evidence="2 3">
    <name type="scientific">Streblomastix strix</name>
    <dbReference type="NCBI Taxonomy" id="222440"/>
    <lineage>
        <taxon>Eukaryota</taxon>
        <taxon>Metamonada</taxon>
        <taxon>Preaxostyla</taxon>
        <taxon>Oxymonadida</taxon>
        <taxon>Streblomastigidae</taxon>
        <taxon>Streblomastix</taxon>
    </lineage>
</organism>
<evidence type="ECO:0000313" key="3">
    <source>
        <dbReference type="Proteomes" id="UP000324800"/>
    </source>
</evidence>
<evidence type="ECO:0000256" key="1">
    <source>
        <dbReference type="SAM" id="MobiDB-lite"/>
    </source>
</evidence>
<feature type="compositionally biased region" description="Basic and acidic residues" evidence="1">
    <location>
        <begin position="153"/>
        <end position="164"/>
    </location>
</feature>
<feature type="compositionally biased region" description="Acidic residues" evidence="1">
    <location>
        <begin position="112"/>
        <end position="139"/>
    </location>
</feature>
<protein>
    <submittedName>
        <fullName evidence="2">Uncharacterized protein</fullName>
    </submittedName>
</protein>
<feature type="region of interest" description="Disordered" evidence="1">
    <location>
        <begin position="110"/>
        <end position="164"/>
    </location>
</feature>
<comment type="caution">
    <text evidence="2">The sequence shown here is derived from an EMBL/GenBank/DDBJ whole genome shotgun (WGS) entry which is preliminary data.</text>
</comment>
<proteinExistence type="predicted"/>
<gene>
    <name evidence="2" type="ORF">EZS28_052683</name>
</gene>
<dbReference type="Proteomes" id="UP000324800">
    <property type="component" value="Unassembled WGS sequence"/>
</dbReference>